<comment type="caution">
    <text evidence="2">The sequence shown here is derived from an EMBL/GenBank/DDBJ whole genome shotgun (WGS) entry which is preliminary data.</text>
</comment>
<evidence type="ECO:0000313" key="2">
    <source>
        <dbReference type="EMBL" id="NMM64160.1"/>
    </source>
</evidence>
<feature type="coiled-coil region" evidence="1">
    <location>
        <begin position="89"/>
        <end position="131"/>
    </location>
</feature>
<accession>A0A7Y0EIL8</accession>
<dbReference type="RefSeq" id="WP_169298763.1">
    <property type="nucleotide sequence ID" value="NZ_JABBNI010000036.1"/>
</dbReference>
<name>A0A7Y0EIL8_9CLOT</name>
<dbReference type="AlphaFoldDB" id="A0A7Y0EIL8"/>
<dbReference type="Proteomes" id="UP000537131">
    <property type="component" value="Unassembled WGS sequence"/>
</dbReference>
<reference evidence="2 3" key="1">
    <citation type="submission" date="2020-06" db="EMBL/GenBank/DDBJ databases">
        <title>Complete Genome Sequence of Clostridium muelleri sp. nov. P21T, an Acid-Alcohol Producing Acetogen Isolated from Old Hay.</title>
        <authorList>
            <person name="Duncan K.E."/>
            <person name="Tanner R.S."/>
        </authorList>
    </citation>
    <scope>NUCLEOTIDE SEQUENCE [LARGE SCALE GENOMIC DNA]</scope>
    <source>
        <strain evidence="2 3">P21</strain>
    </source>
</reference>
<organism evidence="2 3">
    <name type="scientific">Clostridium muellerianum</name>
    <dbReference type="NCBI Taxonomy" id="2716538"/>
    <lineage>
        <taxon>Bacteria</taxon>
        <taxon>Bacillati</taxon>
        <taxon>Bacillota</taxon>
        <taxon>Clostridia</taxon>
        <taxon>Eubacteriales</taxon>
        <taxon>Clostridiaceae</taxon>
        <taxon>Clostridium</taxon>
    </lineage>
</organism>
<evidence type="ECO:0000256" key="1">
    <source>
        <dbReference type="SAM" id="Coils"/>
    </source>
</evidence>
<sequence>MDSGIYISIESDILTQDADKYEIKQYSISFVPRQIYNLDKFFNYLNELNKNGFNGFNEEQLRIAEQFKIKKQRAKQLEIQNFINTLNKIKQFKMQKVEAERQLKIQQLEAKQREEERIKAEEERIKAIEIEK</sequence>
<keyword evidence="3" id="KW-1185">Reference proteome</keyword>
<keyword evidence="1" id="KW-0175">Coiled coil</keyword>
<dbReference type="EMBL" id="JABBNI010000036">
    <property type="protein sequence ID" value="NMM64160.1"/>
    <property type="molecule type" value="Genomic_DNA"/>
</dbReference>
<proteinExistence type="predicted"/>
<protein>
    <submittedName>
        <fullName evidence="2">Uncharacterized protein</fullName>
    </submittedName>
</protein>
<gene>
    <name evidence="2" type="ORF">HBE96_16150</name>
</gene>
<evidence type="ECO:0000313" key="3">
    <source>
        <dbReference type="Proteomes" id="UP000537131"/>
    </source>
</evidence>